<dbReference type="InterPro" id="IPR022742">
    <property type="entry name" value="Hydrolase_4"/>
</dbReference>
<proteinExistence type="predicted"/>
<keyword evidence="3" id="KW-1185">Reference proteome</keyword>
<organism evidence="2 3">
    <name type="scientific">Abyssalbus ytuae</name>
    <dbReference type="NCBI Taxonomy" id="2926907"/>
    <lineage>
        <taxon>Bacteria</taxon>
        <taxon>Pseudomonadati</taxon>
        <taxon>Bacteroidota</taxon>
        <taxon>Flavobacteriia</taxon>
        <taxon>Flavobacteriales</taxon>
        <taxon>Flavobacteriaceae</taxon>
        <taxon>Abyssalbus</taxon>
    </lineage>
</organism>
<feature type="domain" description="Serine aminopeptidase S33" evidence="1">
    <location>
        <begin position="52"/>
        <end position="159"/>
    </location>
</feature>
<gene>
    <name evidence="2" type="ORF">MQE35_17090</name>
</gene>
<protein>
    <submittedName>
        <fullName evidence="2">Alpha/beta hydrolase</fullName>
    </submittedName>
</protein>
<dbReference type="KEGG" id="fbm:MQE35_17090"/>
<dbReference type="PANTHER" id="PTHR12277:SF81">
    <property type="entry name" value="PROTEIN ABHD13"/>
    <property type="match status" value="1"/>
</dbReference>
<keyword evidence="2" id="KW-0378">Hydrolase</keyword>
<dbReference type="Proteomes" id="UP000831290">
    <property type="component" value="Chromosome"/>
</dbReference>
<dbReference type="SUPFAM" id="SSF53474">
    <property type="entry name" value="alpha/beta-Hydrolases"/>
    <property type="match status" value="1"/>
</dbReference>
<dbReference type="RefSeq" id="WP_255842891.1">
    <property type="nucleotide sequence ID" value="NZ_CP094358.1"/>
</dbReference>
<reference evidence="2" key="1">
    <citation type="submission" date="2022-03" db="EMBL/GenBank/DDBJ databases">
        <title>Description of Abyssus ytuae gen. nov., sp. nov., a novel member of the family Flavobacteriaceae isolated from the sediment of Mariana Trench.</title>
        <authorList>
            <person name="Zhang J."/>
            <person name="Xu X."/>
        </authorList>
    </citation>
    <scope>NUCLEOTIDE SEQUENCE</scope>
    <source>
        <strain evidence="2">MT3330</strain>
    </source>
</reference>
<dbReference type="Gene3D" id="3.40.50.1820">
    <property type="entry name" value="alpha/beta hydrolase"/>
    <property type="match status" value="1"/>
</dbReference>
<evidence type="ECO:0000313" key="2">
    <source>
        <dbReference type="EMBL" id="UOB17437.1"/>
    </source>
</evidence>
<sequence length="246" mass="28930">MLTYLQEKLIFLSEELPREHQFNFNIYFEELFLEAADGSVLHGLHFKPDRIAKGIILYFHGNKNTVNHWGKWCEHLSTKYNYEVVVFDYRGYGKSRGVRSFKNMLSDGLLFYNYCKEHFDEDKIILFGRSLGGAFASYTARHTTPEKLILESTFTHIEKVAKTKFWGLPVGMLIKYPFQSEENIKHIAVETHIIHGTDDKLVKFELGEKLYNLSQSRNKRFYPVKGGLHNNLYDYPAYYEALDRIF</sequence>
<name>A0A9E6ZYA8_9FLAO</name>
<accession>A0A9E6ZYA8</accession>
<evidence type="ECO:0000259" key="1">
    <source>
        <dbReference type="Pfam" id="PF12146"/>
    </source>
</evidence>
<dbReference type="AlphaFoldDB" id="A0A9E6ZYA8"/>
<dbReference type="Pfam" id="PF12146">
    <property type="entry name" value="Hydrolase_4"/>
    <property type="match status" value="1"/>
</dbReference>
<dbReference type="InterPro" id="IPR029058">
    <property type="entry name" value="AB_hydrolase_fold"/>
</dbReference>
<dbReference type="PANTHER" id="PTHR12277">
    <property type="entry name" value="ALPHA/BETA HYDROLASE DOMAIN-CONTAINING PROTEIN"/>
    <property type="match status" value="1"/>
</dbReference>
<evidence type="ECO:0000313" key="3">
    <source>
        <dbReference type="Proteomes" id="UP000831290"/>
    </source>
</evidence>
<dbReference type="EMBL" id="CP094358">
    <property type="protein sequence ID" value="UOB17437.1"/>
    <property type="molecule type" value="Genomic_DNA"/>
</dbReference>
<dbReference type="GO" id="GO:0016787">
    <property type="term" value="F:hydrolase activity"/>
    <property type="evidence" value="ECO:0007669"/>
    <property type="project" value="UniProtKB-KW"/>
</dbReference>